<feature type="transmembrane region" description="Helical" evidence="1">
    <location>
        <begin position="64"/>
        <end position="87"/>
    </location>
</feature>
<accession>A0A208ZYG1</accession>
<evidence type="ECO:0000313" key="2">
    <source>
        <dbReference type="EMBL" id="OVZ85532.1"/>
    </source>
</evidence>
<proteinExistence type="predicted"/>
<evidence type="ECO:0000256" key="1">
    <source>
        <dbReference type="SAM" id="Phobius"/>
    </source>
</evidence>
<keyword evidence="1" id="KW-0812">Transmembrane</keyword>
<dbReference type="EMBL" id="NHOI01000019">
    <property type="protein sequence ID" value="OVZ85532.1"/>
    <property type="molecule type" value="Genomic_DNA"/>
</dbReference>
<dbReference type="Proteomes" id="UP000196440">
    <property type="component" value="Unassembled WGS sequence"/>
</dbReference>
<dbReference type="AlphaFoldDB" id="A0A208ZYG1"/>
<protein>
    <submittedName>
        <fullName evidence="2">Uncharacterized protein</fullName>
    </submittedName>
</protein>
<name>A0A208ZYG1_YERIN</name>
<evidence type="ECO:0000313" key="3">
    <source>
        <dbReference type="Proteomes" id="UP000196440"/>
    </source>
</evidence>
<feature type="transmembrane region" description="Helical" evidence="1">
    <location>
        <begin position="107"/>
        <end position="127"/>
    </location>
</feature>
<organism evidence="2 3">
    <name type="scientific">Yersinia intermedia</name>
    <dbReference type="NCBI Taxonomy" id="631"/>
    <lineage>
        <taxon>Bacteria</taxon>
        <taxon>Pseudomonadati</taxon>
        <taxon>Pseudomonadota</taxon>
        <taxon>Gammaproteobacteria</taxon>
        <taxon>Enterobacterales</taxon>
        <taxon>Yersiniaceae</taxon>
        <taxon>Yersinia</taxon>
    </lineage>
</organism>
<keyword evidence="1" id="KW-0472">Membrane</keyword>
<keyword evidence="1" id="KW-1133">Transmembrane helix</keyword>
<dbReference type="RefSeq" id="WP_087816228.1">
    <property type="nucleotide sequence ID" value="NZ_CBCPKE010000016.1"/>
</dbReference>
<comment type="caution">
    <text evidence="2">The sequence shown here is derived from an EMBL/GenBank/DDBJ whole genome shotgun (WGS) entry which is preliminary data.</text>
</comment>
<reference evidence="2 3" key="1">
    <citation type="submission" date="2017-05" db="EMBL/GenBank/DDBJ databases">
        <title>Whole genome sequencing of Yersinia kristensenii.</title>
        <authorList>
            <person name="Campioni F."/>
        </authorList>
    </citation>
    <scope>NUCLEOTIDE SEQUENCE [LARGE SCALE GENOMIC DNA]</scope>
    <source>
        <strain evidence="2 3">CFSAN060536</strain>
    </source>
</reference>
<gene>
    <name evidence="2" type="ORF">CBW57_14310</name>
</gene>
<sequence>MIGIVLISVCISLLIFFYKKGGISKIQILQFVLYSCLGLVTVMSGISTFNELTKSGVKVWSGGALLILSSFISVLTGVLSITWASLAFPKLREKLLSIRKLQYLNNYTVPVIFITLLFFGNIFNSYVDSTQAKKLGFNSEKDFTEAKRNNIYNADEYSKFLVDKKAKEDTELATKTEKDKIEEIEQAKKDSEYTLLSKSPFENDNGDNDIVVKFDKNNPFEMSVLKNIQSYQNASFKHNRAAMIFRDYGIDLRDFDKLVLPRCSQKVEEIKLGYKRETGAWLPYSNYVDRDVLRKEKEYRDNYNREFGEKMQHESNMMNECFYSLSQKLPNHSPRNRPE</sequence>
<feature type="transmembrane region" description="Helical" evidence="1">
    <location>
        <begin position="31"/>
        <end position="52"/>
    </location>
</feature>